<dbReference type="KEGG" id="hbq:QI031_09430"/>
<dbReference type="Proteomes" id="UP001223520">
    <property type="component" value="Chromosome"/>
</dbReference>
<evidence type="ECO:0000313" key="1">
    <source>
        <dbReference type="EMBL" id="WGV27679.1"/>
    </source>
</evidence>
<keyword evidence="2" id="KW-1185">Reference proteome</keyword>
<reference evidence="1 2" key="1">
    <citation type="journal article" date="2023" name="Limnol Oceanogr Lett">
        <title>Environmental adaptations by the intertidal Antarctic cyanobacterium Halotia branconii CENA392 as revealed using long-read genome sequencing.</title>
        <authorList>
            <person name="Dextro R.B."/>
            <person name="Delbaje E."/>
            <person name="Freitas P.N.N."/>
            <person name="Geraldes V."/>
            <person name="Pinto E."/>
            <person name="Long P.F."/>
            <person name="Fiore M.F."/>
        </authorList>
    </citation>
    <scope>NUCLEOTIDE SEQUENCE [LARGE SCALE GENOMIC DNA]</scope>
    <source>
        <strain evidence="1 2">CENA392</strain>
    </source>
</reference>
<sequence length="52" mass="6318">MQPLYLFNLPNKIKLFMQHCDQNSMDLYLKYGENILRMLRDRKLKAIAQFVL</sequence>
<dbReference type="AlphaFoldDB" id="A0AAJ6NVU3"/>
<name>A0AAJ6NVU3_9CYAN</name>
<gene>
    <name evidence="1" type="ORF">QI031_09430</name>
</gene>
<protein>
    <submittedName>
        <fullName evidence="1">Uncharacterized protein</fullName>
    </submittedName>
</protein>
<proteinExistence type="predicted"/>
<accession>A0AAJ6NVU3</accession>
<dbReference type="EMBL" id="CP124543">
    <property type="protein sequence ID" value="WGV27679.1"/>
    <property type="molecule type" value="Genomic_DNA"/>
</dbReference>
<dbReference type="RefSeq" id="WP_281484919.1">
    <property type="nucleotide sequence ID" value="NZ_CP124543.1"/>
</dbReference>
<organism evidence="1 2">
    <name type="scientific">Halotia branconii CENA392</name>
    <dbReference type="NCBI Taxonomy" id="1539056"/>
    <lineage>
        <taxon>Bacteria</taxon>
        <taxon>Bacillati</taxon>
        <taxon>Cyanobacteriota</taxon>
        <taxon>Cyanophyceae</taxon>
        <taxon>Nostocales</taxon>
        <taxon>Nodulariaceae</taxon>
        <taxon>Halotia</taxon>
    </lineage>
</organism>
<evidence type="ECO:0000313" key="2">
    <source>
        <dbReference type="Proteomes" id="UP001223520"/>
    </source>
</evidence>